<comment type="caution">
    <text evidence="1">The sequence shown here is derived from an EMBL/GenBank/DDBJ whole genome shotgun (WGS) entry which is preliminary data.</text>
</comment>
<accession>A0A7W7HVQ1</accession>
<gene>
    <name evidence="1" type="ORF">BJ971_002227</name>
</gene>
<dbReference type="EMBL" id="JACHNH010000001">
    <property type="protein sequence ID" value="MBB4761671.1"/>
    <property type="molecule type" value="Genomic_DNA"/>
</dbReference>
<sequence>MADRVHGHLIGRAFLLGAACGGRSMAGPAAVALTAGPVPARGLSGTRARRLIAASALAELVADKLPGVPSRLAPPALAARLVTAGASAAALARRDGATAALPVLAAVSGALAAGVAGARWRAWAGRGALPPVAAAVLEDLAVVGAAAAAVRP</sequence>
<evidence type="ECO:0000313" key="1">
    <source>
        <dbReference type="EMBL" id="MBB4761671.1"/>
    </source>
</evidence>
<protein>
    <submittedName>
        <fullName evidence="1">Putative membrane protein</fullName>
    </submittedName>
</protein>
<organism evidence="1 2">
    <name type="scientific">Actinoplanes digitatis</name>
    <dbReference type="NCBI Taxonomy" id="1868"/>
    <lineage>
        <taxon>Bacteria</taxon>
        <taxon>Bacillati</taxon>
        <taxon>Actinomycetota</taxon>
        <taxon>Actinomycetes</taxon>
        <taxon>Micromonosporales</taxon>
        <taxon>Micromonosporaceae</taxon>
        <taxon>Actinoplanes</taxon>
    </lineage>
</organism>
<dbReference type="RefSeq" id="WP_184992213.1">
    <property type="nucleotide sequence ID" value="NZ_BOMK01000001.1"/>
</dbReference>
<keyword evidence="2" id="KW-1185">Reference proteome</keyword>
<name>A0A7W7HVQ1_9ACTN</name>
<dbReference type="Proteomes" id="UP000578112">
    <property type="component" value="Unassembled WGS sequence"/>
</dbReference>
<proteinExistence type="predicted"/>
<evidence type="ECO:0000313" key="2">
    <source>
        <dbReference type="Proteomes" id="UP000578112"/>
    </source>
</evidence>
<dbReference type="AlphaFoldDB" id="A0A7W7HVQ1"/>
<reference evidence="1 2" key="1">
    <citation type="submission" date="2020-08" db="EMBL/GenBank/DDBJ databases">
        <title>Sequencing the genomes of 1000 actinobacteria strains.</title>
        <authorList>
            <person name="Klenk H.-P."/>
        </authorList>
    </citation>
    <scope>NUCLEOTIDE SEQUENCE [LARGE SCALE GENOMIC DNA]</scope>
    <source>
        <strain evidence="1 2">DSM 43149</strain>
    </source>
</reference>